<dbReference type="AlphaFoldDB" id="A0A5J4N9D2"/>
<accession>A0A5J4N9D2</accession>
<comment type="caution">
    <text evidence="3">The sequence shown here is derived from an EMBL/GenBank/DDBJ whole genome shotgun (WGS) entry which is preliminary data.</text>
</comment>
<dbReference type="EMBL" id="QNGE01005265">
    <property type="protein sequence ID" value="KAA3672165.1"/>
    <property type="molecule type" value="Genomic_DNA"/>
</dbReference>
<gene>
    <name evidence="3" type="ORF">DEA37_0000197</name>
</gene>
<dbReference type="InterPro" id="IPR018105">
    <property type="entry name" value="Translational_control_tumour_p"/>
</dbReference>
<dbReference type="InterPro" id="IPR011057">
    <property type="entry name" value="Mss4-like_sf"/>
</dbReference>
<dbReference type="Pfam" id="PF00838">
    <property type="entry name" value="TCTP"/>
    <property type="match status" value="1"/>
</dbReference>
<reference evidence="3 4" key="1">
    <citation type="journal article" date="2019" name="Gigascience">
        <title>Whole-genome sequence of the oriental lung fluke Paragonimus westermani.</title>
        <authorList>
            <person name="Oey H."/>
            <person name="Zakrzewski M."/>
            <person name="Narain K."/>
            <person name="Devi K.R."/>
            <person name="Agatsuma T."/>
            <person name="Nawaratna S."/>
            <person name="Gobert G.N."/>
            <person name="Jones M.K."/>
            <person name="Ragan M.A."/>
            <person name="McManus D.P."/>
            <person name="Krause L."/>
        </authorList>
    </citation>
    <scope>NUCLEOTIDE SEQUENCE [LARGE SCALE GENOMIC DNA]</scope>
    <source>
        <strain evidence="3 4">IND2009</strain>
    </source>
</reference>
<organism evidence="3 4">
    <name type="scientific">Paragonimus westermani</name>
    <dbReference type="NCBI Taxonomy" id="34504"/>
    <lineage>
        <taxon>Eukaryota</taxon>
        <taxon>Metazoa</taxon>
        <taxon>Spiralia</taxon>
        <taxon>Lophotrochozoa</taxon>
        <taxon>Platyhelminthes</taxon>
        <taxon>Trematoda</taxon>
        <taxon>Digenea</taxon>
        <taxon>Plagiorchiida</taxon>
        <taxon>Troglotremata</taxon>
        <taxon>Troglotrematidae</taxon>
        <taxon>Paragonimus</taxon>
    </lineage>
</organism>
<dbReference type="Proteomes" id="UP000324629">
    <property type="component" value="Unassembled WGS sequence"/>
</dbReference>
<dbReference type="InterPro" id="IPR011323">
    <property type="entry name" value="Mss4/transl-control_tumour"/>
</dbReference>
<dbReference type="InterPro" id="IPR034737">
    <property type="entry name" value="TCTP"/>
</dbReference>
<comment type="similarity">
    <text evidence="1">Belongs to the TCTP family.</text>
</comment>
<evidence type="ECO:0000313" key="4">
    <source>
        <dbReference type="Proteomes" id="UP000324629"/>
    </source>
</evidence>
<sequence length="79" mass="8899">MSTDSYFPNVIHGAIYEVDEIFIAVSTASDGRLLGANPSTEFCEENVDDGSERVMDLVHVRRLDETDFEKKSFTSYSKD</sequence>
<name>A0A5J4N9D2_9TREM</name>
<dbReference type="SUPFAM" id="SSF51316">
    <property type="entry name" value="Mss4-like"/>
    <property type="match status" value="1"/>
</dbReference>
<feature type="domain" description="TCTP" evidence="2">
    <location>
        <begin position="1"/>
        <end position="79"/>
    </location>
</feature>
<evidence type="ECO:0000256" key="1">
    <source>
        <dbReference type="PROSITE-ProRule" id="PRU01133"/>
    </source>
</evidence>
<dbReference type="Gene3D" id="2.170.150.10">
    <property type="entry name" value="Metal Binding Protein, Guanine Nucleotide Exchange Factor, Chain A"/>
    <property type="match status" value="1"/>
</dbReference>
<dbReference type="PROSITE" id="PS51797">
    <property type="entry name" value="TCTP_3"/>
    <property type="match status" value="1"/>
</dbReference>
<evidence type="ECO:0000313" key="3">
    <source>
        <dbReference type="EMBL" id="KAA3672165.1"/>
    </source>
</evidence>
<proteinExistence type="inferred from homology"/>
<keyword evidence="4" id="KW-1185">Reference proteome</keyword>
<evidence type="ECO:0000259" key="2">
    <source>
        <dbReference type="PROSITE" id="PS51797"/>
    </source>
</evidence>
<protein>
    <recommendedName>
        <fullName evidence="2">TCTP domain-containing protein</fullName>
    </recommendedName>
</protein>